<sequence>MRNSPSRDDSLLVSGKHGEVDQAIQSQLATASLVLEDPVGGPVAGRQYFTNEEFWQSVLDDRLRSRAIVYLRGFTVMEWFPRSPGLFHTHAAWQSRTSSERMRLRLTDEQQRQYESLGGEDPIIRTVDGKRAMLAGGIGCLRLRDKRTEAGDLWFMSASASSVAHEGIPIGLPNNVYDRLIDQLAEEGAVVGDLIGRLTFVPRALTGTYSHYSNVPMLYLLVEEFRRTGEALQNTPKASAAVVFESQTQASAQSPYAAAYVDFTPGSRGNLARRQEWLVRYVEDLHDGTIVTDFDEQMSRFPNAIFALEKVSAGRLDRTELSTLADRWGSSVTSLFIDTLIIQQSRLEVQKARIGELVLGDRFQNIGSGATIINRSLISNALNRVVTTAGNDAAEALKVVTEHVQQSGNTEAAENLEGLLEEVERDQPRRSRMSAFWDAIIKALPSVAQLGEASAKIVELIAQH</sequence>
<proteinExistence type="predicted"/>
<evidence type="ECO:0000313" key="2">
    <source>
        <dbReference type="Proteomes" id="UP000198221"/>
    </source>
</evidence>
<dbReference type="EMBL" id="LT607754">
    <property type="protein sequence ID" value="SCG77819.1"/>
    <property type="molecule type" value="Genomic_DNA"/>
</dbReference>
<accession>A0A1C5K5L7</accession>
<dbReference type="OrthoDB" id="8688459at2"/>
<gene>
    <name evidence="1" type="ORF">GA0070613_6379</name>
</gene>
<protein>
    <submittedName>
        <fullName evidence="1">Uncharacterized protein</fullName>
    </submittedName>
</protein>
<dbReference type="RefSeq" id="WP_157746610.1">
    <property type="nucleotide sequence ID" value="NZ_LT607754.1"/>
</dbReference>
<keyword evidence="2" id="KW-1185">Reference proteome</keyword>
<name>A0A1C5K5L7_9ACTN</name>
<reference evidence="2" key="1">
    <citation type="submission" date="2016-06" db="EMBL/GenBank/DDBJ databases">
        <authorList>
            <person name="Varghese N."/>
            <person name="Submissions Spin"/>
        </authorList>
    </citation>
    <scope>NUCLEOTIDE SEQUENCE [LARGE SCALE GENOMIC DNA]</scope>
    <source>
        <strain evidence="2">DSM 43819</strain>
    </source>
</reference>
<dbReference type="AlphaFoldDB" id="A0A1C5K5L7"/>
<dbReference type="Proteomes" id="UP000198221">
    <property type="component" value="Chromosome I"/>
</dbReference>
<evidence type="ECO:0000313" key="1">
    <source>
        <dbReference type="EMBL" id="SCG77819.1"/>
    </source>
</evidence>
<organism evidence="1 2">
    <name type="scientific">Micromonospora inositola</name>
    <dbReference type="NCBI Taxonomy" id="47865"/>
    <lineage>
        <taxon>Bacteria</taxon>
        <taxon>Bacillati</taxon>
        <taxon>Actinomycetota</taxon>
        <taxon>Actinomycetes</taxon>
        <taxon>Micromonosporales</taxon>
        <taxon>Micromonosporaceae</taxon>
        <taxon>Micromonospora</taxon>
    </lineage>
</organism>